<dbReference type="InterPro" id="IPR008974">
    <property type="entry name" value="TRAF-like"/>
</dbReference>
<evidence type="ECO:0008006" key="4">
    <source>
        <dbReference type="Google" id="ProtNLM"/>
    </source>
</evidence>
<organism evidence="2 3">
    <name type="scientific">Aedes albopictus</name>
    <name type="common">Asian tiger mosquito</name>
    <name type="synonym">Stegomyia albopicta</name>
    <dbReference type="NCBI Taxonomy" id="7160"/>
    <lineage>
        <taxon>Eukaryota</taxon>
        <taxon>Metazoa</taxon>
        <taxon>Ecdysozoa</taxon>
        <taxon>Arthropoda</taxon>
        <taxon>Hexapoda</taxon>
        <taxon>Insecta</taxon>
        <taxon>Pterygota</taxon>
        <taxon>Neoptera</taxon>
        <taxon>Endopterygota</taxon>
        <taxon>Diptera</taxon>
        <taxon>Nematocera</taxon>
        <taxon>Culicoidea</taxon>
        <taxon>Culicidae</taxon>
        <taxon>Culicinae</taxon>
        <taxon>Aedini</taxon>
        <taxon>Aedes</taxon>
        <taxon>Stegomyia</taxon>
    </lineage>
</organism>
<sequence>MAMTDCPRICGRRRHRSNSRAVKSVHIVYGLFLLSLAVITCVSGADLQVTNTTNINDGTPSEPYETQTAQCTITSGEVEASAQATISKTLVGVCGTDEMLSAFRTLEAKLLLELMNIRKMIRDRHYNPPPLGPSEYKAIKRVTTQVDTNSGTRLPSAPEPLAAAVPSTSTTSKPEGSATDVFFPQDDYEDDRFSVKPNNNMLKELPDGNRKPVAPLVQIRTDADGGSAKPTASTPVLNFKPIDKPVQTRFLTGGLRDYEVYRFNNTVISSGETKVFKYFWKIERFTERLQSNVSVLSSPVFVISGLNLRIKATLNHGEKDNMYLQVEQLSPLDDELRKRPNVILQEGSLYDSVETKKFLRHKIVLLNQGVPFSDLNSQELWNTNTGFTIPYRALLTNSYLKQDKILVEVVIYL</sequence>
<reference evidence="2" key="2">
    <citation type="submission" date="2025-05" db="UniProtKB">
        <authorList>
            <consortium name="EnsemblMetazoa"/>
        </authorList>
    </citation>
    <scope>IDENTIFICATION</scope>
    <source>
        <strain evidence="2">Foshan</strain>
    </source>
</reference>
<feature type="region of interest" description="Disordered" evidence="1">
    <location>
        <begin position="148"/>
        <end position="183"/>
    </location>
</feature>
<keyword evidence="3" id="KW-1185">Reference proteome</keyword>
<dbReference type="Gene3D" id="2.60.210.10">
    <property type="entry name" value="Apoptosis, Tumor Necrosis Factor Receptor Associated Protein 2, Chain A"/>
    <property type="match status" value="1"/>
</dbReference>
<name>A0ABM1YZ92_AEDAL</name>
<protein>
    <recommendedName>
        <fullName evidence="4">Secreted protein</fullName>
    </recommendedName>
</protein>
<accession>A0ABM1YZ92</accession>
<dbReference type="GeneID" id="109401282"/>
<reference evidence="3" key="1">
    <citation type="journal article" date="2015" name="Proc. Natl. Acad. Sci. U.S.A.">
        <title>Genome sequence of the Asian Tiger mosquito, Aedes albopictus, reveals insights into its biology, genetics, and evolution.</title>
        <authorList>
            <person name="Chen X.G."/>
            <person name="Jiang X."/>
            <person name="Gu J."/>
            <person name="Xu M."/>
            <person name="Wu Y."/>
            <person name="Deng Y."/>
            <person name="Zhang C."/>
            <person name="Bonizzoni M."/>
            <person name="Dermauw W."/>
            <person name="Vontas J."/>
            <person name="Armbruster P."/>
            <person name="Huang X."/>
            <person name="Yang Y."/>
            <person name="Zhang H."/>
            <person name="He W."/>
            <person name="Peng H."/>
            <person name="Liu Y."/>
            <person name="Wu K."/>
            <person name="Chen J."/>
            <person name="Lirakis M."/>
            <person name="Topalis P."/>
            <person name="Van Leeuwen T."/>
            <person name="Hall A.B."/>
            <person name="Jiang X."/>
            <person name="Thorpe C."/>
            <person name="Mueller R.L."/>
            <person name="Sun C."/>
            <person name="Waterhouse R.M."/>
            <person name="Yan G."/>
            <person name="Tu Z.J."/>
            <person name="Fang X."/>
            <person name="James A.A."/>
        </authorList>
    </citation>
    <scope>NUCLEOTIDE SEQUENCE [LARGE SCALE GENOMIC DNA]</scope>
    <source>
        <strain evidence="3">Foshan</strain>
    </source>
</reference>
<evidence type="ECO:0000313" key="2">
    <source>
        <dbReference type="EnsemblMetazoa" id="AALFPA23_013478.P19513"/>
    </source>
</evidence>
<dbReference type="RefSeq" id="XP_019529317.3">
    <property type="nucleotide sequence ID" value="XM_019673772.3"/>
</dbReference>
<dbReference type="CDD" id="cd00121">
    <property type="entry name" value="MATH"/>
    <property type="match status" value="1"/>
</dbReference>
<proteinExistence type="predicted"/>
<dbReference type="SUPFAM" id="SSF49599">
    <property type="entry name" value="TRAF domain-like"/>
    <property type="match status" value="1"/>
</dbReference>
<dbReference type="InterPro" id="IPR002083">
    <property type="entry name" value="MATH/TRAF_dom"/>
</dbReference>
<evidence type="ECO:0000256" key="1">
    <source>
        <dbReference type="SAM" id="MobiDB-lite"/>
    </source>
</evidence>
<evidence type="ECO:0000313" key="3">
    <source>
        <dbReference type="Proteomes" id="UP000069940"/>
    </source>
</evidence>
<dbReference type="EnsemblMetazoa" id="AALFPA23_013478.R19513">
    <property type="protein sequence ID" value="AALFPA23_013478.P19513"/>
    <property type="gene ID" value="AALFPA23_013478"/>
</dbReference>
<dbReference type="Proteomes" id="UP000069940">
    <property type="component" value="Unassembled WGS sequence"/>
</dbReference>